<comment type="caution">
    <text evidence="2">The sequence shown here is derived from an EMBL/GenBank/DDBJ whole genome shotgun (WGS) entry which is preliminary data.</text>
</comment>
<evidence type="ECO:0000313" key="2">
    <source>
        <dbReference type="EMBL" id="MEW2367728.1"/>
    </source>
</evidence>
<sequence length="131" mass="14348">MKKFINVLVTISLLFSFSFFVKPVEAASTKYNHNHTSYTCYKMSYYVTPAKCKSLSSQTKKLNTVSAIAGFIGLTGLTAGIISMVFGSAVDANQVFVNAAKKGKGVQLNYIAHFSNISTDTYSTDQNYVIK</sequence>
<gene>
    <name evidence="2" type="primary">bacA</name>
    <name evidence="2" type="ORF">AB0887_38135</name>
</gene>
<keyword evidence="3" id="KW-1185">Reference proteome</keyword>
<accession>A0ABV3M7P7</accession>
<dbReference type="EMBL" id="JBEYRS010000033">
    <property type="protein sequence ID" value="MEW2367728.1"/>
    <property type="molecule type" value="Genomic_DNA"/>
</dbReference>
<protein>
    <submittedName>
        <fullName evidence="2">Bacteriocin 51 BacA</fullName>
    </submittedName>
</protein>
<feature type="signal peptide" evidence="1">
    <location>
        <begin position="1"/>
        <end position="26"/>
    </location>
</feature>
<dbReference type="RefSeq" id="WP_142422931.1">
    <property type="nucleotide sequence ID" value="NZ_JBEYRS010000033.1"/>
</dbReference>
<organism evidence="2 3">
    <name type="scientific">Streptomyces huasconensis</name>
    <dbReference type="NCBI Taxonomy" id="1854574"/>
    <lineage>
        <taxon>Bacteria</taxon>
        <taxon>Bacillati</taxon>
        <taxon>Actinomycetota</taxon>
        <taxon>Actinomycetes</taxon>
        <taxon>Kitasatosporales</taxon>
        <taxon>Streptomycetaceae</taxon>
        <taxon>Streptomyces</taxon>
    </lineage>
</organism>
<reference evidence="2 3" key="1">
    <citation type="submission" date="2024-06" db="EMBL/GenBank/DDBJ databases">
        <title>The Natural Products Discovery Center: Release of the First 8490 Sequenced Strains for Exploring Actinobacteria Biosynthetic Diversity.</title>
        <authorList>
            <person name="Kalkreuter E."/>
            <person name="Kautsar S.A."/>
            <person name="Yang D."/>
            <person name="Bader C.D."/>
            <person name="Teijaro C.N."/>
            <person name="Fluegel L."/>
            <person name="Davis C.M."/>
            <person name="Simpson J.R."/>
            <person name="Lauterbach L."/>
            <person name="Steele A.D."/>
            <person name="Gui C."/>
            <person name="Meng S."/>
            <person name="Li G."/>
            <person name="Viehrig K."/>
            <person name="Ye F."/>
            <person name="Su P."/>
            <person name="Kiefer A.F."/>
            <person name="Nichols A."/>
            <person name="Cepeda A.J."/>
            <person name="Yan W."/>
            <person name="Fan B."/>
            <person name="Jiang Y."/>
            <person name="Adhikari A."/>
            <person name="Zheng C.-J."/>
            <person name="Schuster L."/>
            <person name="Cowan T.M."/>
            <person name="Smanski M.J."/>
            <person name="Chevrette M.G."/>
            <person name="De Carvalho L.P.S."/>
            <person name="Shen B."/>
        </authorList>
    </citation>
    <scope>NUCLEOTIDE SEQUENCE [LARGE SCALE GENOMIC DNA]</scope>
    <source>
        <strain evidence="2 3">NPDC047833</strain>
    </source>
</reference>
<name>A0ABV3M7P7_9ACTN</name>
<dbReference type="NCBIfam" id="NF041453">
    <property type="entry name" value="Bac51"/>
    <property type="match status" value="1"/>
</dbReference>
<dbReference type="InterPro" id="IPR048127">
    <property type="entry name" value="BacA"/>
</dbReference>
<dbReference type="Proteomes" id="UP001553843">
    <property type="component" value="Unassembled WGS sequence"/>
</dbReference>
<keyword evidence="1" id="KW-0732">Signal</keyword>
<proteinExistence type="predicted"/>
<feature type="chain" id="PRO_5047222910" evidence="1">
    <location>
        <begin position="27"/>
        <end position="131"/>
    </location>
</feature>
<evidence type="ECO:0000256" key="1">
    <source>
        <dbReference type="SAM" id="SignalP"/>
    </source>
</evidence>
<evidence type="ECO:0000313" key="3">
    <source>
        <dbReference type="Proteomes" id="UP001553843"/>
    </source>
</evidence>